<feature type="compositionally biased region" description="Low complexity" evidence="1">
    <location>
        <begin position="60"/>
        <end position="90"/>
    </location>
</feature>
<feature type="signal peptide" evidence="2">
    <location>
        <begin position="1"/>
        <end position="18"/>
    </location>
</feature>
<gene>
    <name evidence="3" type="ORF">MBO_06721</name>
</gene>
<accession>A0A066UGA7</accession>
<dbReference type="PROSITE" id="PS51257">
    <property type="entry name" value="PROKAR_LIPOPROTEIN"/>
    <property type="match status" value="1"/>
</dbReference>
<dbReference type="RefSeq" id="WP_036365934.1">
    <property type="nucleotide sequence ID" value="NZ_AOMT01000025.1"/>
</dbReference>
<name>A0A066UGA7_9GAMM</name>
<reference evidence="3 4" key="1">
    <citation type="journal article" date="2014" name="Genome Announc.">
        <title>Draft Genome Sequence of Moraxella bovoculi Strain 237T (ATCC BAA-1259T) Isolated from a Calf with Infectious Bovine Keratoconjunctivitis.</title>
        <authorList>
            <person name="Calcutt M.J."/>
            <person name="Foecking M.F."/>
            <person name="Martin N.T."/>
            <person name="Mhlanga-Mutangadura T."/>
            <person name="Reilly T.J."/>
        </authorList>
    </citation>
    <scope>NUCLEOTIDE SEQUENCE [LARGE SCALE GENOMIC DNA]</scope>
    <source>
        <strain evidence="3 4">237</strain>
    </source>
</reference>
<organism evidence="3 4">
    <name type="scientific">Moraxella bovoculi 237</name>
    <dbReference type="NCBI Taxonomy" id="743974"/>
    <lineage>
        <taxon>Bacteria</taxon>
        <taxon>Pseudomonadati</taxon>
        <taxon>Pseudomonadota</taxon>
        <taxon>Gammaproteobacteria</taxon>
        <taxon>Moraxellales</taxon>
        <taxon>Moraxellaceae</taxon>
        <taxon>Moraxella</taxon>
    </lineage>
</organism>
<feature type="compositionally biased region" description="Basic and acidic residues" evidence="1">
    <location>
        <begin position="44"/>
        <end position="55"/>
    </location>
</feature>
<evidence type="ECO:0000256" key="2">
    <source>
        <dbReference type="SAM" id="SignalP"/>
    </source>
</evidence>
<evidence type="ECO:0000313" key="3">
    <source>
        <dbReference type="EMBL" id="KDN24922.1"/>
    </source>
</evidence>
<evidence type="ECO:0008006" key="5">
    <source>
        <dbReference type="Google" id="ProtNLM"/>
    </source>
</evidence>
<evidence type="ECO:0000313" key="4">
    <source>
        <dbReference type="Proteomes" id="UP000035860"/>
    </source>
</evidence>
<dbReference type="EMBL" id="AOMT01000025">
    <property type="protein sequence ID" value="KDN24922.1"/>
    <property type="molecule type" value="Genomic_DNA"/>
</dbReference>
<dbReference type="AlphaFoldDB" id="A0A066UGA7"/>
<protein>
    <recommendedName>
        <fullName evidence="5">Lipoprotein</fullName>
    </recommendedName>
</protein>
<feature type="compositionally biased region" description="Low complexity" evidence="1">
    <location>
        <begin position="97"/>
        <end position="106"/>
    </location>
</feature>
<keyword evidence="4" id="KW-1185">Reference proteome</keyword>
<evidence type="ECO:0000256" key="1">
    <source>
        <dbReference type="SAM" id="MobiDB-lite"/>
    </source>
</evidence>
<keyword evidence="2" id="KW-0732">Signal</keyword>
<feature type="region of interest" description="Disordered" evidence="1">
    <location>
        <begin position="44"/>
        <end position="106"/>
    </location>
</feature>
<dbReference type="Proteomes" id="UP000035860">
    <property type="component" value="Unassembled WGS sequence"/>
</dbReference>
<proteinExistence type="predicted"/>
<comment type="caution">
    <text evidence="3">The sequence shown here is derived from an EMBL/GenBank/DDBJ whole genome shotgun (WGS) entry which is preliminary data.</text>
</comment>
<sequence>MKVQVLVAALAAAVLVSACGDKHEKVHAVDKVAEAEAAAIEKAPKAEEVKFDDHGQPTFAEASGATTTTPTTDSDTKATDAAPVADAATAEADKAATDAAATTESK</sequence>
<feature type="chain" id="PRO_5001627221" description="Lipoprotein" evidence="2">
    <location>
        <begin position="19"/>
        <end position="106"/>
    </location>
</feature>